<dbReference type="AlphaFoldDB" id="A0A8S0YRM9"/>
<gene>
    <name evidence="2" type="ORF">APLA_LOCUS460</name>
</gene>
<evidence type="ECO:0000256" key="1">
    <source>
        <dbReference type="SAM" id="MobiDB-lite"/>
    </source>
</evidence>
<comment type="caution">
    <text evidence="2">The sequence shown here is derived from an EMBL/GenBank/DDBJ whole genome shotgun (WGS) entry which is preliminary data.</text>
</comment>
<evidence type="ECO:0000313" key="3">
    <source>
        <dbReference type="Proteomes" id="UP000494106"/>
    </source>
</evidence>
<organism evidence="2 3">
    <name type="scientific">Arctia plantaginis</name>
    <name type="common">Wood tiger moth</name>
    <name type="synonym">Phalaena plantaginis</name>
    <dbReference type="NCBI Taxonomy" id="874455"/>
    <lineage>
        <taxon>Eukaryota</taxon>
        <taxon>Metazoa</taxon>
        <taxon>Ecdysozoa</taxon>
        <taxon>Arthropoda</taxon>
        <taxon>Hexapoda</taxon>
        <taxon>Insecta</taxon>
        <taxon>Pterygota</taxon>
        <taxon>Neoptera</taxon>
        <taxon>Endopterygota</taxon>
        <taxon>Lepidoptera</taxon>
        <taxon>Glossata</taxon>
        <taxon>Ditrysia</taxon>
        <taxon>Noctuoidea</taxon>
        <taxon>Erebidae</taxon>
        <taxon>Arctiinae</taxon>
        <taxon>Arctia</taxon>
    </lineage>
</organism>
<reference evidence="2 3" key="1">
    <citation type="submission" date="2020-04" db="EMBL/GenBank/DDBJ databases">
        <authorList>
            <person name="Wallbank WR R."/>
            <person name="Pardo Diaz C."/>
            <person name="Kozak K."/>
            <person name="Martin S."/>
            <person name="Jiggins C."/>
            <person name="Moest M."/>
            <person name="Warren A I."/>
            <person name="Byers J.R.P. K."/>
            <person name="Montejo-Kovacevich G."/>
            <person name="Yen C E."/>
        </authorList>
    </citation>
    <scope>NUCLEOTIDE SEQUENCE [LARGE SCALE GENOMIC DNA]</scope>
</reference>
<accession>A0A8S0YRM9</accession>
<dbReference type="EMBL" id="CADEBC010000060">
    <property type="protein sequence ID" value="CAB3221078.1"/>
    <property type="molecule type" value="Genomic_DNA"/>
</dbReference>
<keyword evidence="3" id="KW-1185">Reference proteome</keyword>
<protein>
    <submittedName>
        <fullName evidence="2">Uncharacterized protein</fullName>
    </submittedName>
</protein>
<proteinExistence type="predicted"/>
<feature type="compositionally biased region" description="Basic and acidic residues" evidence="1">
    <location>
        <begin position="9"/>
        <end position="20"/>
    </location>
</feature>
<feature type="region of interest" description="Disordered" evidence="1">
    <location>
        <begin position="1"/>
        <end position="20"/>
    </location>
</feature>
<dbReference type="OrthoDB" id="737510at2759"/>
<name>A0A8S0YRM9_ARCPL</name>
<sequence length="115" mass="12776">MTNDMSGSETRESAAKSSWPRRDDVKFEFGFGVPLGAMSAHPAFHSSWDMVLYNPVDIPVIVASSTTGQTWILDPSVVKGHSTGQKKPALMFVMRHITKTTDQTKGREDDDENEF</sequence>
<evidence type="ECO:0000313" key="2">
    <source>
        <dbReference type="EMBL" id="CAB3221078.1"/>
    </source>
</evidence>
<dbReference type="Proteomes" id="UP000494106">
    <property type="component" value="Unassembled WGS sequence"/>
</dbReference>